<dbReference type="InterPro" id="IPR023631">
    <property type="entry name" value="Amidase_dom"/>
</dbReference>
<organism evidence="3 4">
    <name type="scientific">Motilibacter deserti</name>
    <dbReference type="NCBI Taxonomy" id="2714956"/>
    <lineage>
        <taxon>Bacteria</taxon>
        <taxon>Bacillati</taxon>
        <taxon>Actinomycetota</taxon>
        <taxon>Actinomycetes</taxon>
        <taxon>Motilibacterales</taxon>
        <taxon>Motilibacteraceae</taxon>
        <taxon>Motilibacter</taxon>
    </lineage>
</organism>
<dbReference type="InterPro" id="IPR036928">
    <property type="entry name" value="AS_sf"/>
</dbReference>
<evidence type="ECO:0000313" key="4">
    <source>
        <dbReference type="Proteomes" id="UP000800981"/>
    </source>
</evidence>
<evidence type="ECO:0000313" key="3">
    <source>
        <dbReference type="EMBL" id="NHC15930.1"/>
    </source>
</evidence>
<feature type="signal peptide" evidence="1">
    <location>
        <begin position="1"/>
        <end position="26"/>
    </location>
</feature>
<dbReference type="Proteomes" id="UP000800981">
    <property type="component" value="Unassembled WGS sequence"/>
</dbReference>
<dbReference type="Gene3D" id="3.90.1300.10">
    <property type="entry name" value="Amidase signature (AS) domain"/>
    <property type="match status" value="2"/>
</dbReference>
<proteinExistence type="predicted"/>
<comment type="caution">
    <text evidence="3">The sequence shown here is derived from an EMBL/GenBank/DDBJ whole genome shotgun (WGS) entry which is preliminary data.</text>
</comment>
<dbReference type="PANTHER" id="PTHR42678:SF34">
    <property type="entry name" value="OS04G0183300 PROTEIN"/>
    <property type="match status" value="1"/>
</dbReference>
<protein>
    <recommendedName>
        <fullName evidence="2">Amidase domain-containing protein</fullName>
    </recommendedName>
</protein>
<sequence>MPKPVVRSLLTALSVTAALAVPISTAATTSTAVAATAAAPVLDLETLDGVTAERMMAAGQLTSVQLVQAYIDRIEALNKRGPGLNAVTQLNENALKDAAKADAERAAGIVRGPAHGLPVLVKDLIDVKGMYTSNGNYSLRHSYPADDSGIAKKLKASGVIILGKLGLSEFANSFGSQPSGFSNLTGQVINAVDADQNPSGSSSGSGAAGAAALSMLVVGTETSGSIISPSSTQGLVGIRPTVGLVPAYGIGPISSSQDTAGPMDRTVANAAMNLQSMAGRDAKNEAGYAAVFGPNWQQSIQRAPEVVPDYMSALDLNFVRGKKIGYNGTFAAGTPAKLAYDALVAAGAIMVERPMVAVGTVPAIPSAYQQHKAIDEYYKNLGPDAPIKSLAEEVADNQANEHQALKFGNQNHVNALAAETAPGGPNETAYREAMPIRRAAQWKAMDTMINGGTPDDPSDDVLAIIGSVPSGPTAGTPQITIPMGYSATARRAQAVSIHGNNMSERNLIGVAYVIEQATKLAQGVSQVNPSMYRCADTATTQPFAGRGSCNPDYTDAMTLTGYAMPDLGFSLETESVKSLQARMAAGTLSAETLTKAYLARIAYANAAGPAVQAVRSLNTAALAEAKALDSERSAKGARGPLHGIPVLLDDTIDATGLPTTGGSVALQGSTPKNDSAIVAKLKAAGAIILGKTNVTELNGLFDANLPEGYSSLGGQVLLPSDTDKTPAGSSAGSAAATAAGLAALTVGLETSTDTAQLLAPANAAGVVGLKPTVGRVSRDGVLPVAKTQDSPGPITRTVYDAAVSLQAIAGVDAADTATTGAPAVPDYVSGLTSTALAGKRVAVVNSTAAPFPSAVTALQGLGATTVTKTASTPSPNPASIVTREFKRDLNAYLADTAGTGAKSLAEILAYNTANPVEGLKYQQGELTAAQGVDLADPATGSTYEAEKAAGLASSKAVIDTILNNGTPNDPSDDFDVVLVPAGNSLIGTADRAGYPALTVPAGYGTGSAGRNPIGVTFIGTAYSEAKLLAAGYAFEQATNVRQAPSWTNPSMWRCVPGSTFFTAELCNPGDPLISLFELESMVERFNADGTVSDKTTANIGAALDKAVEQNYAGSEVRTIGYLQSFVDKVKNQVKGDARDLAVRDMLVNEASARLAYLTTREAYEATWGLNK</sequence>
<evidence type="ECO:0000256" key="1">
    <source>
        <dbReference type="SAM" id="SignalP"/>
    </source>
</evidence>
<keyword evidence="4" id="KW-1185">Reference proteome</keyword>
<dbReference type="RefSeq" id="WP_166284412.1">
    <property type="nucleotide sequence ID" value="NZ_JAANNP010000071.1"/>
</dbReference>
<feature type="domain" description="Amidase" evidence="2">
    <location>
        <begin position="593"/>
        <end position="1028"/>
    </location>
</feature>
<gene>
    <name evidence="3" type="ORF">G9H71_19280</name>
</gene>
<accession>A0ABX0H1W9</accession>
<feature type="domain" description="Amidase" evidence="2">
    <location>
        <begin position="66"/>
        <end position="284"/>
    </location>
</feature>
<dbReference type="Pfam" id="PF01425">
    <property type="entry name" value="Amidase"/>
    <property type="match status" value="2"/>
</dbReference>
<dbReference type="SUPFAM" id="SSF75304">
    <property type="entry name" value="Amidase signature (AS) enzymes"/>
    <property type="match status" value="2"/>
</dbReference>
<feature type="chain" id="PRO_5045578418" description="Amidase domain-containing protein" evidence="1">
    <location>
        <begin position="27"/>
        <end position="1171"/>
    </location>
</feature>
<evidence type="ECO:0000259" key="2">
    <source>
        <dbReference type="Pfam" id="PF01425"/>
    </source>
</evidence>
<dbReference type="PANTHER" id="PTHR42678">
    <property type="entry name" value="AMIDASE"/>
    <property type="match status" value="1"/>
</dbReference>
<name>A0ABX0H1W9_9ACTN</name>
<dbReference type="EMBL" id="JAANNP010000071">
    <property type="protein sequence ID" value="NHC15930.1"/>
    <property type="molecule type" value="Genomic_DNA"/>
</dbReference>
<keyword evidence="1" id="KW-0732">Signal</keyword>
<reference evidence="3 4" key="1">
    <citation type="submission" date="2020-03" db="EMBL/GenBank/DDBJ databases">
        <title>Two novel Motilibacter sp.</title>
        <authorList>
            <person name="Liu S."/>
        </authorList>
    </citation>
    <scope>NUCLEOTIDE SEQUENCE [LARGE SCALE GENOMIC DNA]</scope>
    <source>
        <strain evidence="3 4">E257</strain>
    </source>
</reference>